<sequence length="527" mass="60162">MAEYVAAPSCVKLHMQRTYVKERQCLLRNSYFRPAQRRCSRGRCKVAQFSMEKIRVISTSGVENQQVYPQLRDRSFKCSCLGFFVNPDCATAFKWVPVGDQVLLMASVFLTYLAGVIPVQKSNHTLQKNILDNVVVPDSSTLPGYLSSKCSARKNADKDNLNYAWEVVKEKLLDSLDSIEHGNNSANRALGFEQQGKRPLSLYAVSEGPKLRLLWASFQQLEKEAGIVNNFSGNPETFKIDDWTTVFSEIIRESCQPVCMIWLENEFDLDNSNSDEALISLIIEKLKGDDTVLKNIIKSGKRDLYAELLHYFRFGSPRKGCCYDNTLFSLHADSILEDLVITLADGIASTYLELISVDGNLSNEINSLGLVICNLSTRALQRLRNEVALNLWLYQNVEAVVSMYEDCFDLYTFQSQRIEVSSRDIEVENHNWWKKLTWRKSGTSTSASSYIEIIQISISVRRTKELRALTGWRYYFSLFLELSDISMPFIRAVFEKISNAISFFFVSLIGRSIGLIYTGIRQSLRWK</sequence>
<evidence type="ECO:0000313" key="1">
    <source>
        <dbReference type="EMBL" id="KAJ0112113.1"/>
    </source>
</evidence>
<accession>A0ACC1C971</accession>
<dbReference type="Proteomes" id="UP001164250">
    <property type="component" value="Chromosome 1"/>
</dbReference>
<organism evidence="1 2">
    <name type="scientific">Pistacia atlantica</name>
    <dbReference type="NCBI Taxonomy" id="434234"/>
    <lineage>
        <taxon>Eukaryota</taxon>
        <taxon>Viridiplantae</taxon>
        <taxon>Streptophyta</taxon>
        <taxon>Embryophyta</taxon>
        <taxon>Tracheophyta</taxon>
        <taxon>Spermatophyta</taxon>
        <taxon>Magnoliopsida</taxon>
        <taxon>eudicotyledons</taxon>
        <taxon>Gunneridae</taxon>
        <taxon>Pentapetalae</taxon>
        <taxon>rosids</taxon>
        <taxon>malvids</taxon>
        <taxon>Sapindales</taxon>
        <taxon>Anacardiaceae</taxon>
        <taxon>Pistacia</taxon>
    </lineage>
</organism>
<protein>
    <submittedName>
        <fullName evidence="1">Uncharacterized protein</fullName>
    </submittedName>
</protein>
<name>A0ACC1C971_9ROSI</name>
<gene>
    <name evidence="1" type="ORF">Patl1_01612</name>
</gene>
<keyword evidence="2" id="KW-1185">Reference proteome</keyword>
<evidence type="ECO:0000313" key="2">
    <source>
        <dbReference type="Proteomes" id="UP001164250"/>
    </source>
</evidence>
<dbReference type="EMBL" id="CM047897">
    <property type="protein sequence ID" value="KAJ0112113.1"/>
    <property type="molecule type" value="Genomic_DNA"/>
</dbReference>
<comment type="caution">
    <text evidence="1">The sequence shown here is derived from an EMBL/GenBank/DDBJ whole genome shotgun (WGS) entry which is preliminary data.</text>
</comment>
<reference evidence="2" key="1">
    <citation type="journal article" date="2023" name="G3 (Bethesda)">
        <title>Genome assembly and association tests identify interacting loci associated with vigor, precocity, and sex in interspecific pistachio rootstocks.</title>
        <authorList>
            <person name="Palmer W."/>
            <person name="Jacygrad E."/>
            <person name="Sagayaradj S."/>
            <person name="Cavanaugh K."/>
            <person name="Han R."/>
            <person name="Bertier L."/>
            <person name="Beede B."/>
            <person name="Kafkas S."/>
            <person name="Golino D."/>
            <person name="Preece J."/>
            <person name="Michelmore R."/>
        </authorList>
    </citation>
    <scope>NUCLEOTIDE SEQUENCE [LARGE SCALE GENOMIC DNA]</scope>
</reference>
<proteinExistence type="predicted"/>